<keyword evidence="7" id="KW-1185">Reference proteome</keyword>
<evidence type="ECO:0000256" key="2">
    <source>
        <dbReference type="ARBA" id="ARBA00022741"/>
    </source>
</evidence>
<name>A0ABX6JZT0_9MICO</name>
<evidence type="ECO:0000256" key="5">
    <source>
        <dbReference type="SAM" id="MobiDB-lite"/>
    </source>
</evidence>
<comment type="cofactor">
    <cofactor evidence="4">
        <name>Mg(2+)</name>
        <dbReference type="ChEBI" id="CHEBI:18420"/>
    </cofactor>
</comment>
<keyword evidence="2 4" id="KW-0547">Nucleotide-binding</keyword>
<gene>
    <name evidence="6" type="ORF">G7066_12850</name>
</gene>
<comment type="similarity">
    <text evidence="1 4">Belongs to the 5-formyltetrahydrofolate cyclo-ligase family.</text>
</comment>
<dbReference type="PANTHER" id="PTHR23407">
    <property type="entry name" value="ATPASE INHIBITOR/5-FORMYLTETRAHYDROFOLATE CYCLO-LIGASE"/>
    <property type="match status" value="1"/>
</dbReference>
<dbReference type="Gene3D" id="3.40.50.10420">
    <property type="entry name" value="NagB/RpiA/CoA transferase-like"/>
    <property type="match status" value="1"/>
</dbReference>
<keyword evidence="6" id="KW-0436">Ligase</keyword>
<accession>A0ABX6JZT0</accession>
<dbReference type="EC" id="6.3.3.2" evidence="4"/>
<dbReference type="Pfam" id="PF01812">
    <property type="entry name" value="5-FTHF_cyc-lig"/>
    <property type="match status" value="1"/>
</dbReference>
<keyword evidence="4" id="KW-0479">Metal-binding</keyword>
<dbReference type="PANTHER" id="PTHR23407:SF1">
    <property type="entry name" value="5-FORMYLTETRAHYDROFOLATE CYCLO-LIGASE"/>
    <property type="match status" value="1"/>
</dbReference>
<evidence type="ECO:0000256" key="3">
    <source>
        <dbReference type="ARBA" id="ARBA00022840"/>
    </source>
</evidence>
<organism evidence="6 7">
    <name type="scientific">Leucobacter coleopterorum</name>
    <dbReference type="NCBI Taxonomy" id="2714933"/>
    <lineage>
        <taxon>Bacteria</taxon>
        <taxon>Bacillati</taxon>
        <taxon>Actinomycetota</taxon>
        <taxon>Actinomycetes</taxon>
        <taxon>Micrococcales</taxon>
        <taxon>Microbacteriaceae</taxon>
        <taxon>Leucobacter</taxon>
    </lineage>
</organism>
<sequence>MQPQTKQQIRTAVRASRAARSAAARQQTRDQLTAQLISLSVQRNAKAVSCYFPTPNEPDTTGFTAWARTNSIDVFLPVARKDRNLDWARLSEAGTAGGLHGIQEPVGERLPAQILGQLDLLIIPACAVDEQGMRLGWGLGYYDRLLATLDTLPPVFAVIHDDELLAHIPADTHDIPVHGVITPTQTRLFSNYAG</sequence>
<proteinExistence type="inferred from homology"/>
<keyword evidence="4" id="KW-0460">Magnesium</keyword>
<comment type="catalytic activity">
    <reaction evidence="4">
        <text>(6S)-5-formyl-5,6,7,8-tetrahydrofolate + ATP = (6R)-5,10-methenyltetrahydrofolate + ADP + phosphate</text>
        <dbReference type="Rhea" id="RHEA:10488"/>
        <dbReference type="ChEBI" id="CHEBI:30616"/>
        <dbReference type="ChEBI" id="CHEBI:43474"/>
        <dbReference type="ChEBI" id="CHEBI:57455"/>
        <dbReference type="ChEBI" id="CHEBI:57457"/>
        <dbReference type="ChEBI" id="CHEBI:456216"/>
        <dbReference type="EC" id="6.3.3.2"/>
    </reaction>
</comment>
<dbReference type="InterPro" id="IPR002698">
    <property type="entry name" value="FTHF_cligase"/>
</dbReference>
<dbReference type="SUPFAM" id="SSF100950">
    <property type="entry name" value="NagB/RpiA/CoA transferase-like"/>
    <property type="match status" value="1"/>
</dbReference>
<evidence type="ECO:0000313" key="7">
    <source>
        <dbReference type="Proteomes" id="UP000503441"/>
    </source>
</evidence>
<dbReference type="InterPro" id="IPR037171">
    <property type="entry name" value="NagB/RpiA_transferase-like"/>
</dbReference>
<feature type="compositionally biased region" description="Low complexity" evidence="5">
    <location>
        <begin position="10"/>
        <end position="26"/>
    </location>
</feature>
<dbReference type="EMBL" id="CP049933">
    <property type="protein sequence ID" value="QIM19828.1"/>
    <property type="molecule type" value="Genomic_DNA"/>
</dbReference>
<dbReference type="NCBIfam" id="TIGR02727">
    <property type="entry name" value="MTHFS_bact"/>
    <property type="match status" value="1"/>
</dbReference>
<keyword evidence="3 4" id="KW-0067">ATP-binding</keyword>
<evidence type="ECO:0000256" key="4">
    <source>
        <dbReference type="RuleBase" id="RU361279"/>
    </source>
</evidence>
<dbReference type="PIRSF" id="PIRSF006806">
    <property type="entry name" value="FTHF_cligase"/>
    <property type="match status" value="1"/>
</dbReference>
<dbReference type="InterPro" id="IPR024185">
    <property type="entry name" value="FTHF_cligase-like_sf"/>
</dbReference>
<dbReference type="Proteomes" id="UP000503441">
    <property type="component" value="Chromosome"/>
</dbReference>
<reference evidence="6 7" key="1">
    <citation type="submission" date="2020-03" db="EMBL/GenBank/DDBJ databases">
        <title>Leucobacter sp. nov., isolated from beetles.</title>
        <authorList>
            <person name="Hyun D.-W."/>
            <person name="Bae J.-W."/>
        </authorList>
    </citation>
    <scope>NUCLEOTIDE SEQUENCE [LARGE SCALE GENOMIC DNA]</scope>
    <source>
        <strain evidence="6 7">HDW9A</strain>
    </source>
</reference>
<feature type="region of interest" description="Disordered" evidence="5">
    <location>
        <begin position="1"/>
        <end position="27"/>
    </location>
</feature>
<protein>
    <recommendedName>
        <fullName evidence="4">5-formyltetrahydrofolate cyclo-ligase</fullName>
        <ecNumber evidence="4">6.3.3.2</ecNumber>
    </recommendedName>
</protein>
<evidence type="ECO:0000313" key="6">
    <source>
        <dbReference type="EMBL" id="QIM19828.1"/>
    </source>
</evidence>
<evidence type="ECO:0000256" key="1">
    <source>
        <dbReference type="ARBA" id="ARBA00010638"/>
    </source>
</evidence>
<dbReference type="GO" id="GO:0030272">
    <property type="term" value="F:5-formyltetrahydrofolate cyclo-ligase activity"/>
    <property type="evidence" value="ECO:0007669"/>
    <property type="project" value="UniProtKB-EC"/>
</dbReference>